<reference evidence="5 6" key="1">
    <citation type="submission" date="2019-11" db="EMBL/GenBank/DDBJ databases">
        <title>Comparative genomics of hydrocarbon-degrading Desulfosarcina strains.</title>
        <authorList>
            <person name="Watanabe M."/>
            <person name="Kojima H."/>
            <person name="Fukui M."/>
        </authorList>
    </citation>
    <scope>NUCLEOTIDE SEQUENCE [LARGE SCALE GENOMIC DNA]</scope>
    <source>
        <strain evidence="5 6">28bB2T</strain>
    </source>
</reference>
<evidence type="ECO:0000256" key="2">
    <source>
        <dbReference type="ARBA" id="ARBA00023125"/>
    </source>
</evidence>
<dbReference type="PRINTS" id="PR00035">
    <property type="entry name" value="HTHGNTR"/>
</dbReference>
<dbReference type="InterPro" id="IPR028978">
    <property type="entry name" value="Chorismate_lyase_/UTRA_dom_sf"/>
</dbReference>
<dbReference type="GO" id="GO:0003700">
    <property type="term" value="F:DNA-binding transcription factor activity"/>
    <property type="evidence" value="ECO:0007669"/>
    <property type="project" value="InterPro"/>
</dbReference>
<name>A0A5K7ZN58_9BACT</name>
<keyword evidence="3" id="KW-0804">Transcription</keyword>
<protein>
    <submittedName>
        <fullName evidence="5">GntR family transcriptional regulator</fullName>
    </submittedName>
</protein>
<dbReference type="SUPFAM" id="SSF64288">
    <property type="entry name" value="Chorismate lyase-like"/>
    <property type="match status" value="1"/>
</dbReference>
<dbReference type="EMBL" id="AP021876">
    <property type="protein sequence ID" value="BBO81905.1"/>
    <property type="molecule type" value="Genomic_DNA"/>
</dbReference>
<evidence type="ECO:0000256" key="3">
    <source>
        <dbReference type="ARBA" id="ARBA00023163"/>
    </source>
</evidence>
<dbReference type="GO" id="GO:0045892">
    <property type="term" value="P:negative regulation of DNA-templated transcription"/>
    <property type="evidence" value="ECO:0007669"/>
    <property type="project" value="TreeGrafter"/>
</dbReference>
<dbReference type="SMART" id="SM00866">
    <property type="entry name" value="UTRA"/>
    <property type="match status" value="1"/>
</dbReference>
<dbReference type="InterPro" id="IPR036390">
    <property type="entry name" value="WH_DNA-bd_sf"/>
</dbReference>
<dbReference type="PANTHER" id="PTHR44846:SF1">
    <property type="entry name" value="MANNOSYL-D-GLYCERATE TRANSPORT_METABOLISM SYSTEM REPRESSOR MNGR-RELATED"/>
    <property type="match status" value="1"/>
</dbReference>
<dbReference type="Gene3D" id="1.10.10.10">
    <property type="entry name" value="Winged helix-like DNA-binding domain superfamily/Winged helix DNA-binding domain"/>
    <property type="match status" value="1"/>
</dbReference>
<dbReference type="InterPro" id="IPR050679">
    <property type="entry name" value="Bact_HTH_transcr_reg"/>
</dbReference>
<dbReference type="Proteomes" id="UP000425960">
    <property type="component" value="Chromosome"/>
</dbReference>
<dbReference type="InterPro" id="IPR000524">
    <property type="entry name" value="Tscrpt_reg_HTH_GntR"/>
</dbReference>
<dbReference type="SUPFAM" id="SSF46785">
    <property type="entry name" value="Winged helix' DNA-binding domain"/>
    <property type="match status" value="1"/>
</dbReference>
<evidence type="ECO:0000259" key="4">
    <source>
        <dbReference type="PROSITE" id="PS50949"/>
    </source>
</evidence>
<dbReference type="CDD" id="cd07377">
    <property type="entry name" value="WHTH_GntR"/>
    <property type="match status" value="1"/>
</dbReference>
<dbReference type="SMART" id="SM00345">
    <property type="entry name" value="HTH_GNTR"/>
    <property type="match status" value="1"/>
</dbReference>
<dbReference type="KEGG" id="dov:DSCO28_24710"/>
<dbReference type="InterPro" id="IPR011663">
    <property type="entry name" value="UTRA"/>
</dbReference>
<dbReference type="PROSITE" id="PS50949">
    <property type="entry name" value="HTH_GNTR"/>
    <property type="match status" value="1"/>
</dbReference>
<dbReference type="Gene3D" id="3.40.1410.10">
    <property type="entry name" value="Chorismate lyase-like"/>
    <property type="match status" value="1"/>
</dbReference>
<keyword evidence="1" id="KW-0805">Transcription regulation</keyword>
<evidence type="ECO:0000313" key="6">
    <source>
        <dbReference type="Proteomes" id="UP000425960"/>
    </source>
</evidence>
<proteinExistence type="predicted"/>
<dbReference type="Pfam" id="PF00392">
    <property type="entry name" value="GntR"/>
    <property type="match status" value="1"/>
</dbReference>
<gene>
    <name evidence="5" type="ORF">DSCO28_24710</name>
</gene>
<feature type="domain" description="HTH gntR-type" evidence="4">
    <location>
        <begin position="6"/>
        <end position="74"/>
    </location>
</feature>
<keyword evidence="2" id="KW-0238">DNA-binding</keyword>
<dbReference type="Pfam" id="PF07702">
    <property type="entry name" value="UTRA"/>
    <property type="match status" value="1"/>
</dbReference>
<accession>A0A5K7ZN58</accession>
<dbReference type="PANTHER" id="PTHR44846">
    <property type="entry name" value="MANNOSYL-D-GLYCERATE TRANSPORT/METABOLISM SYSTEM REPRESSOR MNGR-RELATED"/>
    <property type="match status" value="1"/>
</dbReference>
<evidence type="ECO:0000256" key="1">
    <source>
        <dbReference type="ARBA" id="ARBA00023015"/>
    </source>
</evidence>
<dbReference type="AlphaFoldDB" id="A0A5K7ZN58"/>
<sequence>MNSSGQPVYQSVANDIKKMIVKGEINPSDILPSENTLAQSYNTSRVTIRKSLRILEQGGFIYSWPGKGYFVSEPEHDVFTLVFNEEGRAHDIAYKNVTVIIPDPEVQKALNFTVPNKAIKICRVIKQDKQPLAFDVKYLPYDKGTPIIETELNYAVFPEIAAAKSAPFAFYTKMEITAELPDDETANILRCEKNVPLLVVTRRFIDQSGKCIGYGKVSMLPSYGALKAHSGYHHDKSAL</sequence>
<organism evidence="5 6">
    <name type="scientific">Desulfosarcina ovata subsp. sediminis</name>
    <dbReference type="NCBI Taxonomy" id="885957"/>
    <lineage>
        <taxon>Bacteria</taxon>
        <taxon>Pseudomonadati</taxon>
        <taxon>Thermodesulfobacteriota</taxon>
        <taxon>Desulfobacteria</taxon>
        <taxon>Desulfobacterales</taxon>
        <taxon>Desulfosarcinaceae</taxon>
        <taxon>Desulfosarcina</taxon>
    </lineage>
</organism>
<evidence type="ECO:0000313" key="5">
    <source>
        <dbReference type="EMBL" id="BBO81905.1"/>
    </source>
</evidence>
<dbReference type="InterPro" id="IPR036388">
    <property type="entry name" value="WH-like_DNA-bd_sf"/>
</dbReference>
<dbReference type="GO" id="GO:0003677">
    <property type="term" value="F:DNA binding"/>
    <property type="evidence" value="ECO:0007669"/>
    <property type="project" value="UniProtKB-KW"/>
</dbReference>